<reference evidence="4" key="1">
    <citation type="submission" date="2024-07" db="EMBL/GenBank/DDBJ databases">
        <title>Two chromosome-level genome assemblies of Korean endemic species Abeliophyllum distichum and Forsythia ovata (Oleaceae).</title>
        <authorList>
            <person name="Jang H."/>
        </authorList>
    </citation>
    <scope>NUCLEOTIDE SEQUENCE [LARGE SCALE GENOMIC DNA]</scope>
</reference>
<dbReference type="Proteomes" id="UP001604277">
    <property type="component" value="Unassembled WGS sequence"/>
</dbReference>
<dbReference type="AlphaFoldDB" id="A0ABD1NZC2"/>
<name>A0ABD1NZC2_9LAMI</name>
<evidence type="ECO:0000313" key="3">
    <source>
        <dbReference type="EMBL" id="KAL2456945.1"/>
    </source>
</evidence>
<keyword evidence="1" id="KW-0433">Leucine-rich repeat</keyword>
<evidence type="ECO:0000256" key="2">
    <source>
        <dbReference type="ARBA" id="ARBA00022737"/>
    </source>
</evidence>
<organism evidence="3 4">
    <name type="scientific">Forsythia ovata</name>
    <dbReference type="NCBI Taxonomy" id="205694"/>
    <lineage>
        <taxon>Eukaryota</taxon>
        <taxon>Viridiplantae</taxon>
        <taxon>Streptophyta</taxon>
        <taxon>Embryophyta</taxon>
        <taxon>Tracheophyta</taxon>
        <taxon>Spermatophyta</taxon>
        <taxon>Magnoliopsida</taxon>
        <taxon>eudicotyledons</taxon>
        <taxon>Gunneridae</taxon>
        <taxon>Pentapetalae</taxon>
        <taxon>asterids</taxon>
        <taxon>lamiids</taxon>
        <taxon>Lamiales</taxon>
        <taxon>Oleaceae</taxon>
        <taxon>Forsythieae</taxon>
        <taxon>Forsythia</taxon>
    </lineage>
</organism>
<dbReference type="EMBL" id="JBFOLJ010000047">
    <property type="protein sequence ID" value="KAL2456945.1"/>
    <property type="molecule type" value="Genomic_DNA"/>
</dbReference>
<keyword evidence="2" id="KW-0677">Repeat</keyword>
<dbReference type="PANTHER" id="PTHR48065:SF11">
    <property type="entry name" value="OS11G0213300 PROTEIN"/>
    <property type="match status" value="1"/>
</dbReference>
<dbReference type="InterPro" id="IPR001611">
    <property type="entry name" value="Leu-rich_rpt"/>
</dbReference>
<evidence type="ECO:0000256" key="1">
    <source>
        <dbReference type="ARBA" id="ARBA00022614"/>
    </source>
</evidence>
<dbReference type="Gene3D" id="3.80.10.10">
    <property type="entry name" value="Ribonuclease Inhibitor"/>
    <property type="match status" value="1"/>
</dbReference>
<dbReference type="PANTHER" id="PTHR48065">
    <property type="entry name" value="OS10G0469600 PROTEIN"/>
    <property type="match status" value="1"/>
</dbReference>
<keyword evidence="4" id="KW-1185">Reference proteome</keyword>
<dbReference type="InterPro" id="IPR032675">
    <property type="entry name" value="LRR_dom_sf"/>
</dbReference>
<gene>
    <name evidence="3" type="ORF">Fot_56589</name>
</gene>
<comment type="caution">
    <text evidence="3">The sequence shown here is derived from an EMBL/GenBank/DDBJ whole genome shotgun (WGS) entry which is preliminary data.</text>
</comment>
<evidence type="ECO:0000313" key="4">
    <source>
        <dbReference type="Proteomes" id="UP001604277"/>
    </source>
</evidence>
<dbReference type="FunFam" id="3.80.10.10:FF:000383">
    <property type="entry name" value="Leucine-rich repeat receptor protein kinase EMS1"/>
    <property type="match status" value="2"/>
</dbReference>
<dbReference type="Pfam" id="PF00560">
    <property type="entry name" value="LRR_1"/>
    <property type="match status" value="4"/>
</dbReference>
<accession>A0ABD1NZC2</accession>
<sequence length="279" mass="30807">MEFSRLCAKLRLEEADKPVLSVDNGPYLGGLARMDLCLIGKILGSRPVNKDSLEGERGGGLGGLQIIWRTESNRGPEWIQNQASTLLHLRNNFSHGRIPVSIGKLFRLETLILATNNIQGNIPSSLSDCSSLRVIDLSENMLEGTIPSKLGNLTKLEDLTFAKNNLTGYIPLSFANLSSLNNLILMYNKFEGPIPSELGNLNLLLQINIGINNFSGQFPSSIFNLSSLVILGVVKNRFYGHLPSDLFTTLPNLMELYVGDNLYQETVHLLKNLDRLISP</sequence>
<dbReference type="SUPFAM" id="SSF52058">
    <property type="entry name" value="L domain-like"/>
    <property type="match status" value="1"/>
</dbReference>
<proteinExistence type="predicted"/>
<protein>
    <submittedName>
        <fullName evidence="3">Receptor-like protein kinase</fullName>
    </submittedName>
</protein>